<dbReference type="InterPro" id="IPR032675">
    <property type="entry name" value="LRR_dom_sf"/>
</dbReference>
<evidence type="ECO:0000256" key="3">
    <source>
        <dbReference type="ARBA" id="ARBA00022737"/>
    </source>
</evidence>
<name>A0ABQ9F1Q7_TEGGR</name>
<dbReference type="SMART" id="SM00013">
    <property type="entry name" value="LRRNT"/>
    <property type="match status" value="1"/>
</dbReference>
<keyword evidence="3" id="KW-0677">Repeat</keyword>
<evidence type="ECO:0000256" key="2">
    <source>
        <dbReference type="ARBA" id="ARBA00022729"/>
    </source>
</evidence>
<dbReference type="EMBL" id="JARBDR010000640">
    <property type="protein sequence ID" value="KAJ8309807.1"/>
    <property type="molecule type" value="Genomic_DNA"/>
</dbReference>
<dbReference type="Pfam" id="PF01462">
    <property type="entry name" value="LRRNT"/>
    <property type="match status" value="1"/>
</dbReference>
<reference evidence="5 6" key="1">
    <citation type="submission" date="2022-12" db="EMBL/GenBank/DDBJ databases">
        <title>Chromosome-level genome of Tegillarca granosa.</title>
        <authorList>
            <person name="Kim J."/>
        </authorList>
    </citation>
    <scope>NUCLEOTIDE SEQUENCE [LARGE SCALE GENOMIC DNA]</scope>
    <source>
        <strain evidence="5">Teg-2019</strain>
        <tissue evidence="5">Adductor muscle</tissue>
    </source>
</reference>
<proteinExistence type="predicted"/>
<keyword evidence="1" id="KW-0433">Leucine-rich repeat</keyword>
<dbReference type="SMART" id="SM00369">
    <property type="entry name" value="LRR_TYP"/>
    <property type="match status" value="9"/>
</dbReference>
<protein>
    <recommendedName>
        <fullName evidence="4">LRRNT domain-containing protein</fullName>
    </recommendedName>
</protein>
<comment type="caution">
    <text evidence="5">The sequence shown here is derived from an EMBL/GenBank/DDBJ whole genome shotgun (WGS) entry which is preliminary data.</text>
</comment>
<evidence type="ECO:0000313" key="6">
    <source>
        <dbReference type="Proteomes" id="UP001217089"/>
    </source>
</evidence>
<feature type="domain" description="LRRNT" evidence="4">
    <location>
        <begin position="25"/>
        <end position="57"/>
    </location>
</feature>
<evidence type="ECO:0000259" key="4">
    <source>
        <dbReference type="SMART" id="SM00013"/>
    </source>
</evidence>
<dbReference type="InterPro" id="IPR001611">
    <property type="entry name" value="Leu-rich_rpt"/>
</dbReference>
<gene>
    <name evidence="5" type="ORF">KUTeg_011672</name>
</gene>
<dbReference type="Pfam" id="PF13855">
    <property type="entry name" value="LRR_8"/>
    <property type="match status" value="2"/>
</dbReference>
<dbReference type="InterPro" id="IPR000372">
    <property type="entry name" value="LRRNT"/>
</dbReference>
<dbReference type="InterPro" id="IPR003591">
    <property type="entry name" value="Leu-rich_rpt_typical-subtyp"/>
</dbReference>
<sequence length="471" mass="52961">MEDYSEIVRTKRANDKLQLAKMCKECPASCQCANREINCNGQRLTSVPSVLQQYNYDKLDLSNNFLTVIGPDAFAPFGVKEILLSHNNITHIENYAFRGLENKVEKLDISNNKLTVLPDALSHLNTLSTLDVSGNPIPASGFTEQIMRAIGNTLTKFVFGHPTVLTKWPSSTSHFPRLTDLELNGAYIFYLPQNSFHSFERTLTNLTIKNTQMSTVPLGLSRLPRLTEFHFDHNLNAGDDGIIEQSFVGLSRLRILSLRDNGLNRFPFVLKPLVELNDLSLDDNKLLVISDEAVKYINNSRIQNLRLVNCSLDRIPGAITGRNGNLQHLQLLDFSKNNIKSLDRTDLQNLHSLQTLSLAGNKNLSYVSDSALSNLPSLEYIDFSNTHLQTIPNALKNIPNLRYLNLLNDDIECTCDLVDFKLRVDTWPLGSGRIIGNCATISSNIRNYLDRFVVNCPDYVTKHATNVHNCL</sequence>
<keyword evidence="2" id="KW-0732">Signal</keyword>
<dbReference type="Pfam" id="PF00560">
    <property type="entry name" value="LRR_1"/>
    <property type="match status" value="1"/>
</dbReference>
<dbReference type="Gene3D" id="3.80.10.10">
    <property type="entry name" value="Ribonuclease Inhibitor"/>
    <property type="match status" value="3"/>
</dbReference>
<organism evidence="5 6">
    <name type="scientific">Tegillarca granosa</name>
    <name type="common">Malaysian cockle</name>
    <name type="synonym">Anadara granosa</name>
    <dbReference type="NCBI Taxonomy" id="220873"/>
    <lineage>
        <taxon>Eukaryota</taxon>
        <taxon>Metazoa</taxon>
        <taxon>Spiralia</taxon>
        <taxon>Lophotrochozoa</taxon>
        <taxon>Mollusca</taxon>
        <taxon>Bivalvia</taxon>
        <taxon>Autobranchia</taxon>
        <taxon>Pteriomorphia</taxon>
        <taxon>Arcoida</taxon>
        <taxon>Arcoidea</taxon>
        <taxon>Arcidae</taxon>
        <taxon>Tegillarca</taxon>
    </lineage>
</organism>
<dbReference type="PANTHER" id="PTHR24369">
    <property type="entry name" value="ANTIGEN BSP, PUTATIVE-RELATED"/>
    <property type="match status" value="1"/>
</dbReference>
<dbReference type="SUPFAM" id="SSF52058">
    <property type="entry name" value="L domain-like"/>
    <property type="match status" value="2"/>
</dbReference>
<evidence type="ECO:0000256" key="1">
    <source>
        <dbReference type="ARBA" id="ARBA00022614"/>
    </source>
</evidence>
<keyword evidence="6" id="KW-1185">Reference proteome</keyword>
<evidence type="ECO:0000313" key="5">
    <source>
        <dbReference type="EMBL" id="KAJ8309807.1"/>
    </source>
</evidence>
<dbReference type="PANTHER" id="PTHR24369:SF210">
    <property type="entry name" value="CHAOPTIN-RELATED"/>
    <property type="match status" value="1"/>
</dbReference>
<dbReference type="Proteomes" id="UP001217089">
    <property type="component" value="Unassembled WGS sequence"/>
</dbReference>
<accession>A0ABQ9F1Q7</accession>
<dbReference type="InterPro" id="IPR050541">
    <property type="entry name" value="LRR_TM_domain-containing"/>
</dbReference>